<sequence length="494" mass="57501">MAGELTKLRLKQGCALARLVSSKWKDTYNSSLKKIWKHNLACMITLRAKQLGITLELYSGIWHQYGGSLTIREVLEDQTFTKACKSIVRYNIFFLDQLLNRKKELMITWSAFRLSRMMSDKERRPGWFEKIECKVLVNRSSKSVLDEFKSKSENKLAIRFIADKPTSNNHKQEWLLVNHENKDTIVAKTRQKKRATVVADHWLVKEPQSHENLVLRRCASCDLNKNNCRQEGCEMLINNKNILETVPKIMHKNGEMMPILFKEIIYTRFGENSNTLVNEEQDLVGLKPHSKKIARINCKSLKKSKRIAFRLKYIANELPVLSVLTKRRPEVYKTSIYILCGVEDEMIEHLSKCIFFETLWLSIESITVEIAWSSLSEESRFLVTYSNIRKIILGINYDYRQKVRSGSAKGLLPLTVDERLQTFLLKKNERNQDCLTVGKEFKVYQEGKNGVQRKEVQNSLIISNSNAIKLTEAKEKVKKIREHYKVAMENMVLN</sequence>
<organism evidence="1 2">
    <name type="scientific">Gigaspora margarita</name>
    <dbReference type="NCBI Taxonomy" id="4874"/>
    <lineage>
        <taxon>Eukaryota</taxon>
        <taxon>Fungi</taxon>
        <taxon>Fungi incertae sedis</taxon>
        <taxon>Mucoromycota</taxon>
        <taxon>Glomeromycotina</taxon>
        <taxon>Glomeromycetes</taxon>
        <taxon>Diversisporales</taxon>
        <taxon>Gigasporaceae</taxon>
        <taxon>Gigaspora</taxon>
    </lineage>
</organism>
<proteinExistence type="predicted"/>
<gene>
    <name evidence="1" type="ORF">GMARGA_LOCUS14873</name>
</gene>
<feature type="non-terminal residue" evidence="1">
    <location>
        <position position="494"/>
    </location>
</feature>
<comment type="caution">
    <text evidence="1">The sequence shown here is derived from an EMBL/GenBank/DDBJ whole genome shotgun (WGS) entry which is preliminary data.</text>
</comment>
<dbReference type="Proteomes" id="UP000789901">
    <property type="component" value="Unassembled WGS sequence"/>
</dbReference>
<evidence type="ECO:0000313" key="1">
    <source>
        <dbReference type="EMBL" id="CAG8736075.1"/>
    </source>
</evidence>
<dbReference type="EMBL" id="CAJVQB010010042">
    <property type="protein sequence ID" value="CAG8736075.1"/>
    <property type="molecule type" value="Genomic_DNA"/>
</dbReference>
<keyword evidence="2" id="KW-1185">Reference proteome</keyword>
<accession>A0ABN7V672</accession>
<name>A0ABN7V672_GIGMA</name>
<evidence type="ECO:0000313" key="2">
    <source>
        <dbReference type="Proteomes" id="UP000789901"/>
    </source>
</evidence>
<protein>
    <submittedName>
        <fullName evidence="1">37331_t:CDS:1</fullName>
    </submittedName>
</protein>
<reference evidence="1 2" key="1">
    <citation type="submission" date="2021-06" db="EMBL/GenBank/DDBJ databases">
        <authorList>
            <person name="Kallberg Y."/>
            <person name="Tangrot J."/>
            <person name="Rosling A."/>
        </authorList>
    </citation>
    <scope>NUCLEOTIDE SEQUENCE [LARGE SCALE GENOMIC DNA]</scope>
    <source>
        <strain evidence="1 2">120-4 pot B 10/14</strain>
    </source>
</reference>